<reference evidence="1" key="1">
    <citation type="submission" date="2011-10" db="EMBL/GenBank/DDBJ databases">
        <title>The Genome Sequence of Fusarium oxysporum HDV247.</title>
        <authorList>
            <consortium name="The Broad Institute Genome Sequencing Platform"/>
            <person name="Ma L.-J."/>
            <person name="Gale L.R."/>
            <person name="Schwartz D.C."/>
            <person name="Zhou S."/>
            <person name="Corby-Kistler H."/>
            <person name="Young S.K."/>
            <person name="Zeng Q."/>
            <person name="Gargeya S."/>
            <person name="Fitzgerald M."/>
            <person name="Haas B."/>
            <person name="Abouelleil A."/>
            <person name="Alvarado L."/>
            <person name="Arachchi H.M."/>
            <person name="Berlin A."/>
            <person name="Brown A."/>
            <person name="Chapman S.B."/>
            <person name="Chen Z."/>
            <person name="Dunbar C."/>
            <person name="Freedman E."/>
            <person name="Gearin G."/>
            <person name="Goldberg J."/>
            <person name="Griggs A."/>
            <person name="Gujja S."/>
            <person name="Heiman D."/>
            <person name="Howarth C."/>
            <person name="Larson L."/>
            <person name="Lui A."/>
            <person name="MacDonald P.J.P."/>
            <person name="Montmayeur A."/>
            <person name="Murphy C."/>
            <person name="Neiman D."/>
            <person name="Pearson M."/>
            <person name="Priest M."/>
            <person name="Roberts A."/>
            <person name="Saif S."/>
            <person name="Shea T."/>
            <person name="Shenoy N."/>
            <person name="Sisk P."/>
            <person name="Stolte C."/>
            <person name="Sykes S."/>
            <person name="Wortman J."/>
            <person name="Nusbaum C."/>
            <person name="Birren B."/>
        </authorList>
    </citation>
    <scope>NUCLEOTIDE SEQUENCE [LARGE SCALE GENOMIC DNA]</scope>
    <source>
        <strain evidence="1">HDV247</strain>
    </source>
</reference>
<dbReference type="AlphaFoldDB" id="W9NSG0"/>
<dbReference type="EMBL" id="JH650985">
    <property type="protein sequence ID" value="EXA33671.1"/>
    <property type="molecule type" value="Genomic_DNA"/>
</dbReference>
<gene>
    <name evidence="1" type="ORF">FOVG_15370</name>
</gene>
<reference evidence="1" key="2">
    <citation type="submission" date="2012-05" db="EMBL/GenBank/DDBJ databases">
        <title>Annotation of the Genome Sequence of Fusarium oxysporum HDV247.</title>
        <authorList>
            <consortium name="The Broad Institute Genomics Platform"/>
            <person name="Ma L.-J."/>
            <person name="Corby-Kistler H."/>
            <person name="Broz K."/>
            <person name="Gale L.R."/>
            <person name="Jonkers W."/>
            <person name="O'Donnell K."/>
            <person name="Ploetz R."/>
            <person name="Steinberg C."/>
            <person name="Schwartz D.C."/>
            <person name="VanEtten H."/>
            <person name="Zhou S."/>
            <person name="Young S.K."/>
            <person name="Zeng Q."/>
            <person name="Gargeya S."/>
            <person name="Fitzgerald M."/>
            <person name="Abouelleil A."/>
            <person name="Alvarado L."/>
            <person name="Chapman S.B."/>
            <person name="Gainer-Dewar J."/>
            <person name="Goldberg J."/>
            <person name="Griggs A."/>
            <person name="Gujja S."/>
            <person name="Hansen M."/>
            <person name="Howarth C."/>
            <person name="Imamovic A."/>
            <person name="Ireland A."/>
            <person name="Larimer J."/>
            <person name="McCowan C."/>
            <person name="Murphy C."/>
            <person name="Pearson M."/>
            <person name="Poon T.W."/>
            <person name="Priest M."/>
            <person name="Roberts A."/>
            <person name="Saif S."/>
            <person name="Shea T."/>
            <person name="Sykes S."/>
            <person name="Wortman J."/>
            <person name="Nusbaum C."/>
            <person name="Birren B."/>
        </authorList>
    </citation>
    <scope>NUCLEOTIDE SEQUENCE</scope>
    <source>
        <strain evidence="1">HDV247</strain>
    </source>
</reference>
<protein>
    <submittedName>
        <fullName evidence="1">Uncharacterized protein</fullName>
    </submittedName>
</protein>
<organism evidence="1">
    <name type="scientific">Fusarium oxysporum f. sp. pisi HDV247</name>
    <dbReference type="NCBI Taxonomy" id="1080344"/>
    <lineage>
        <taxon>Eukaryota</taxon>
        <taxon>Fungi</taxon>
        <taxon>Dikarya</taxon>
        <taxon>Ascomycota</taxon>
        <taxon>Pezizomycotina</taxon>
        <taxon>Sordariomycetes</taxon>
        <taxon>Hypocreomycetidae</taxon>
        <taxon>Hypocreales</taxon>
        <taxon>Nectriaceae</taxon>
        <taxon>Fusarium</taxon>
        <taxon>Fusarium oxysporum species complex</taxon>
    </lineage>
</organism>
<accession>W9NSG0</accession>
<dbReference type="HOGENOM" id="CLU_3175413_0_0_1"/>
<proteinExistence type="predicted"/>
<sequence length="47" mass="5679">MRSILGNIELLEGFFRIRYRIQIETEHPVDLIVWYLVRGLRVISHIL</sequence>
<name>W9NSG0_FUSOX</name>
<evidence type="ECO:0000313" key="1">
    <source>
        <dbReference type="EMBL" id="EXA33671.1"/>
    </source>
</evidence>
<dbReference type="Proteomes" id="UP000030751">
    <property type="component" value="Unassembled WGS sequence"/>
</dbReference>